<evidence type="ECO:0000256" key="1">
    <source>
        <dbReference type="ARBA" id="ARBA00001165"/>
    </source>
</evidence>
<dbReference type="AlphaFoldDB" id="A0A934VMJ1"/>
<comment type="similarity">
    <text evidence="3 7">Belongs to the metallo-dependent hydrolases superfamily. Uronate isomerase family.</text>
</comment>
<evidence type="ECO:0000256" key="6">
    <source>
        <dbReference type="ARBA" id="ARBA00023235"/>
    </source>
</evidence>
<dbReference type="Gene3D" id="3.20.20.140">
    <property type="entry name" value="Metal-dependent hydrolases"/>
    <property type="match status" value="1"/>
</dbReference>
<dbReference type="InterPro" id="IPR003766">
    <property type="entry name" value="Uronate_isomerase"/>
</dbReference>
<dbReference type="NCBIfam" id="NF002794">
    <property type="entry name" value="PRK02925.1"/>
    <property type="match status" value="1"/>
</dbReference>
<keyword evidence="6 7" id="KW-0413">Isomerase</keyword>
<dbReference type="InterPro" id="IPR032466">
    <property type="entry name" value="Metal_Hydrolase"/>
</dbReference>
<evidence type="ECO:0000256" key="7">
    <source>
        <dbReference type="HAMAP-Rule" id="MF_00675"/>
    </source>
</evidence>
<proteinExistence type="inferred from homology"/>
<dbReference type="SUPFAM" id="SSF51556">
    <property type="entry name" value="Metallo-dependent hydrolases"/>
    <property type="match status" value="1"/>
</dbReference>
<dbReference type="Pfam" id="PF02614">
    <property type="entry name" value="UxaC"/>
    <property type="match status" value="1"/>
</dbReference>
<dbReference type="EMBL" id="JAENIO010000016">
    <property type="protein sequence ID" value="MBK1834005.1"/>
    <property type="molecule type" value="Genomic_DNA"/>
</dbReference>
<protein>
    <recommendedName>
        <fullName evidence="5 7">Uronate isomerase</fullName>
        <ecNumber evidence="4 7">5.3.1.12</ecNumber>
    </recommendedName>
    <alternativeName>
        <fullName evidence="7">Glucuronate isomerase</fullName>
    </alternativeName>
    <alternativeName>
        <fullName evidence="7">Uronic isomerase</fullName>
    </alternativeName>
</protein>
<dbReference type="PANTHER" id="PTHR30068:SF4">
    <property type="entry name" value="URONATE ISOMERASE"/>
    <property type="match status" value="1"/>
</dbReference>
<dbReference type="HAMAP" id="MF_00675">
    <property type="entry name" value="UxaC"/>
    <property type="match status" value="1"/>
</dbReference>
<comment type="caution">
    <text evidence="8">The sequence shown here is derived from an EMBL/GenBank/DDBJ whole genome shotgun (WGS) entry which is preliminary data.</text>
</comment>
<evidence type="ECO:0000313" key="9">
    <source>
        <dbReference type="Proteomes" id="UP000604083"/>
    </source>
</evidence>
<evidence type="ECO:0000256" key="5">
    <source>
        <dbReference type="ARBA" id="ARBA00020555"/>
    </source>
</evidence>
<dbReference type="EC" id="5.3.1.12" evidence="4 7"/>
<evidence type="ECO:0000256" key="2">
    <source>
        <dbReference type="ARBA" id="ARBA00004892"/>
    </source>
</evidence>
<keyword evidence="9" id="KW-1185">Reference proteome</keyword>
<dbReference type="RefSeq" id="WP_200391440.1">
    <property type="nucleotide sequence ID" value="NZ_JAENIO010000016.1"/>
</dbReference>
<name>A0A934VMJ1_9BACT</name>
<dbReference type="PANTHER" id="PTHR30068">
    <property type="entry name" value="URONATE ISOMERASE"/>
    <property type="match status" value="1"/>
</dbReference>
<evidence type="ECO:0000313" key="8">
    <source>
        <dbReference type="EMBL" id="MBK1834005.1"/>
    </source>
</evidence>
<comment type="pathway">
    <text evidence="2 7">Carbohydrate metabolism; pentose and glucuronate interconversion.</text>
</comment>
<accession>A0A934VMJ1</accession>
<evidence type="ECO:0000256" key="3">
    <source>
        <dbReference type="ARBA" id="ARBA00008397"/>
    </source>
</evidence>
<comment type="catalytic activity">
    <reaction evidence="7">
        <text>aldehydo-D-galacturonate = keto-D-tagaturonate</text>
        <dbReference type="Rhea" id="RHEA:27702"/>
        <dbReference type="ChEBI" id="CHEBI:12952"/>
        <dbReference type="ChEBI" id="CHEBI:17886"/>
    </reaction>
</comment>
<dbReference type="Proteomes" id="UP000604083">
    <property type="component" value="Unassembled WGS sequence"/>
</dbReference>
<dbReference type="GO" id="GO:0042840">
    <property type="term" value="P:D-glucuronate catabolic process"/>
    <property type="evidence" value="ECO:0007669"/>
    <property type="project" value="TreeGrafter"/>
</dbReference>
<gene>
    <name evidence="7 8" type="primary">uxaC</name>
    <name evidence="8" type="ORF">JIN78_08030</name>
</gene>
<dbReference type="Gene3D" id="1.10.2020.10">
    <property type="entry name" value="uronate isomerase, domain 2, chain A"/>
    <property type="match status" value="1"/>
</dbReference>
<dbReference type="GO" id="GO:0008880">
    <property type="term" value="F:glucuronate isomerase activity"/>
    <property type="evidence" value="ECO:0007669"/>
    <property type="project" value="UniProtKB-UniRule"/>
</dbReference>
<comment type="catalytic activity">
    <reaction evidence="1 7">
        <text>D-glucuronate = D-fructuronate</text>
        <dbReference type="Rhea" id="RHEA:13049"/>
        <dbReference type="ChEBI" id="CHEBI:58720"/>
        <dbReference type="ChEBI" id="CHEBI:59863"/>
        <dbReference type="EC" id="5.3.1.12"/>
    </reaction>
</comment>
<organism evidence="8 9">
    <name type="scientific">Roseibacillus ishigakijimensis</name>
    <dbReference type="NCBI Taxonomy" id="454146"/>
    <lineage>
        <taxon>Bacteria</taxon>
        <taxon>Pseudomonadati</taxon>
        <taxon>Verrucomicrobiota</taxon>
        <taxon>Verrucomicrobiia</taxon>
        <taxon>Verrucomicrobiales</taxon>
        <taxon>Verrucomicrobiaceae</taxon>
        <taxon>Roseibacillus</taxon>
    </lineage>
</organism>
<dbReference type="GO" id="GO:0019698">
    <property type="term" value="P:D-galacturonate catabolic process"/>
    <property type="evidence" value="ECO:0007669"/>
    <property type="project" value="TreeGrafter"/>
</dbReference>
<sequence length="468" mass="52646">MANYLDDDFLLSNETARHLYHEVAAKEPILDYHTHLPPAEIHHNHRWSNLTEIWLKHDHYKWRAMRANGIPESHITGSASDREKFDAWAATVPHTLRNPLYDWTHLELKRAFGIDLLLSPETADEVWEQANERLAAADFSAQGLLEKFDVAAVGTTDDPTDGLDHHGAHNASDHRTKIYPTFRPDKALAVDRPDFFSAWVQSFGELMGKEVAHVQDLLPLLEQRHGEFHEANCRLSDHGLSALHGQPCSLNEAERIFQNSLAGVAASPEEQAAFAALIMQNAGRWNAKRNWTMQLHLNPHRNPNSRRFAELGPDSGFDTIGDVSQGGILEFLDLLDQREELPKTILYTLNPRENPFFAAATGSFCEAPTPGKIQFGAAWWFNDTKQGILAHLDALSSLGLLSHFVGFLTDSRSFLSYPRHEYFRRILCNLIGSEAEAGEIPSDLSLLEPLIQGLSYTNCAKYLNLPQP</sequence>
<reference evidence="8" key="1">
    <citation type="submission" date="2021-01" db="EMBL/GenBank/DDBJ databases">
        <title>Modified the classification status of verrucomicrobia.</title>
        <authorList>
            <person name="Feng X."/>
        </authorList>
    </citation>
    <scope>NUCLEOTIDE SEQUENCE</scope>
    <source>
        <strain evidence="8">KCTC 12986</strain>
    </source>
</reference>
<evidence type="ECO:0000256" key="4">
    <source>
        <dbReference type="ARBA" id="ARBA00012546"/>
    </source>
</evidence>